<protein>
    <submittedName>
        <fullName evidence="2">Glutamate [NMDA] receptor subunit 1</fullName>
    </submittedName>
</protein>
<feature type="transmembrane region" description="Helical" evidence="1">
    <location>
        <begin position="86"/>
        <end position="107"/>
    </location>
</feature>
<keyword evidence="1" id="KW-0812">Transmembrane</keyword>
<dbReference type="OrthoDB" id="5984008at2759"/>
<dbReference type="AlphaFoldDB" id="A0A5N5TFA8"/>
<keyword evidence="2" id="KW-0675">Receptor</keyword>
<name>A0A5N5TFA8_9CRUS</name>
<dbReference type="PANTHER" id="PTHR18966">
    <property type="entry name" value="IONOTROPIC GLUTAMATE RECEPTOR"/>
    <property type="match status" value="1"/>
</dbReference>
<evidence type="ECO:0000313" key="2">
    <source>
        <dbReference type="EMBL" id="KAB7504758.1"/>
    </source>
</evidence>
<evidence type="ECO:0000313" key="3">
    <source>
        <dbReference type="Proteomes" id="UP000326759"/>
    </source>
</evidence>
<gene>
    <name evidence="2" type="primary">Nmdar1_1</name>
    <name evidence="2" type="ORF">Anas_10842</name>
</gene>
<dbReference type="EMBL" id="SEYY01002462">
    <property type="protein sequence ID" value="KAB7504758.1"/>
    <property type="molecule type" value="Genomic_DNA"/>
</dbReference>
<dbReference type="Gene3D" id="3.40.190.10">
    <property type="entry name" value="Periplasmic binding protein-like II"/>
    <property type="match status" value="2"/>
</dbReference>
<dbReference type="SUPFAM" id="SSF53850">
    <property type="entry name" value="Periplasmic binding protein-like II"/>
    <property type="match status" value="1"/>
</dbReference>
<keyword evidence="3" id="KW-1185">Reference proteome</keyword>
<accession>A0A5N5TFA8</accession>
<keyword evidence="1" id="KW-1133">Transmembrane helix</keyword>
<dbReference type="Proteomes" id="UP000326759">
    <property type="component" value="Unassembled WGS sequence"/>
</dbReference>
<reference evidence="2 3" key="1">
    <citation type="journal article" date="2019" name="PLoS Biol.">
        <title>Sex chromosomes control vertical transmission of feminizing Wolbachia symbionts in an isopod.</title>
        <authorList>
            <person name="Becking T."/>
            <person name="Chebbi M.A."/>
            <person name="Giraud I."/>
            <person name="Moumen B."/>
            <person name="Laverre T."/>
            <person name="Caubet Y."/>
            <person name="Peccoud J."/>
            <person name="Gilbert C."/>
            <person name="Cordaux R."/>
        </authorList>
    </citation>
    <scope>NUCLEOTIDE SEQUENCE [LARGE SCALE GENOMIC DNA]</scope>
    <source>
        <strain evidence="2">ANa2</strain>
        <tissue evidence="2">Whole body excluding digestive tract and cuticle</tissue>
    </source>
</reference>
<keyword evidence="1" id="KW-0472">Membrane</keyword>
<evidence type="ECO:0000256" key="1">
    <source>
        <dbReference type="SAM" id="Phobius"/>
    </source>
</evidence>
<feature type="non-terminal residue" evidence="2">
    <location>
        <position position="1"/>
    </location>
</feature>
<sequence length="362" mass="41301">SRLEFEASRNCDLVTVGELFGRSGYGIGIRKGLFWSEKITLDILEFHESGFMADLDEKWIWDISEDCPPDKLNSPQRLGLANLEGIFMMIVGGVILGIILIIIELLYEKYKVRFRKSGQSSQRIKRRKDKDEKEFENDFIEEDGVLERNALPNICQLCESNERINEKNHCTFCSETLLMTGCEDDKDANPFWTELNKRIEESKHIPQSMKSSSPKQWIANQMKINRFNDHEHISGKCPYSLSDNELKDMATFVEKTHLKEIPTCSCHSNALYVHSTAEEETESSSSLVSSTESKDIDTESIISGEFSCPLLKGVSGRPLQNENVERFAGSKLPDVIYTKKTCSDCSDESDDHGCQRKKVYYI</sequence>
<organism evidence="2 3">
    <name type="scientific">Armadillidium nasatum</name>
    <dbReference type="NCBI Taxonomy" id="96803"/>
    <lineage>
        <taxon>Eukaryota</taxon>
        <taxon>Metazoa</taxon>
        <taxon>Ecdysozoa</taxon>
        <taxon>Arthropoda</taxon>
        <taxon>Crustacea</taxon>
        <taxon>Multicrustacea</taxon>
        <taxon>Malacostraca</taxon>
        <taxon>Eumalacostraca</taxon>
        <taxon>Peracarida</taxon>
        <taxon>Isopoda</taxon>
        <taxon>Oniscidea</taxon>
        <taxon>Crinocheta</taxon>
        <taxon>Armadillidiidae</taxon>
        <taxon>Armadillidium</taxon>
    </lineage>
</organism>
<proteinExistence type="predicted"/>
<comment type="caution">
    <text evidence="2">The sequence shown here is derived from an EMBL/GenBank/DDBJ whole genome shotgun (WGS) entry which is preliminary data.</text>
</comment>
<dbReference type="InterPro" id="IPR015683">
    <property type="entry name" value="Ionotropic_Glu_rcpt"/>
</dbReference>